<feature type="compositionally biased region" description="Polar residues" evidence="1">
    <location>
        <begin position="9"/>
        <end position="21"/>
    </location>
</feature>
<evidence type="ECO:0000256" key="2">
    <source>
        <dbReference type="SAM" id="Phobius"/>
    </source>
</evidence>
<accession>A0ABY7E148</accession>
<keyword evidence="2" id="KW-0812">Transmembrane</keyword>
<evidence type="ECO:0000313" key="4">
    <source>
        <dbReference type="Proteomes" id="UP001164746"/>
    </source>
</evidence>
<reference evidence="3" key="1">
    <citation type="submission" date="2022-11" db="EMBL/GenBank/DDBJ databases">
        <title>Centuries of genome instability and evolution in soft-shell clam transmissible cancer (bioRxiv).</title>
        <authorList>
            <person name="Hart S.F.M."/>
            <person name="Yonemitsu M.A."/>
            <person name="Giersch R.M."/>
            <person name="Beal B.F."/>
            <person name="Arriagada G."/>
            <person name="Davis B.W."/>
            <person name="Ostrander E.A."/>
            <person name="Goff S.P."/>
            <person name="Metzger M.J."/>
        </authorList>
    </citation>
    <scope>NUCLEOTIDE SEQUENCE</scope>
    <source>
        <strain evidence="3">MELC-2E11</strain>
        <tissue evidence="3">Siphon/mantle</tissue>
    </source>
</reference>
<protein>
    <submittedName>
        <fullName evidence="3">Uncharacterized protein</fullName>
    </submittedName>
</protein>
<keyword evidence="4" id="KW-1185">Reference proteome</keyword>
<keyword evidence="2" id="KW-0472">Membrane</keyword>
<organism evidence="3 4">
    <name type="scientific">Mya arenaria</name>
    <name type="common">Soft-shell clam</name>
    <dbReference type="NCBI Taxonomy" id="6604"/>
    <lineage>
        <taxon>Eukaryota</taxon>
        <taxon>Metazoa</taxon>
        <taxon>Spiralia</taxon>
        <taxon>Lophotrochozoa</taxon>
        <taxon>Mollusca</taxon>
        <taxon>Bivalvia</taxon>
        <taxon>Autobranchia</taxon>
        <taxon>Heteroconchia</taxon>
        <taxon>Euheterodonta</taxon>
        <taxon>Imparidentia</taxon>
        <taxon>Neoheterodontei</taxon>
        <taxon>Myida</taxon>
        <taxon>Myoidea</taxon>
        <taxon>Myidae</taxon>
        <taxon>Mya</taxon>
    </lineage>
</organism>
<evidence type="ECO:0000256" key="1">
    <source>
        <dbReference type="SAM" id="MobiDB-lite"/>
    </source>
</evidence>
<evidence type="ECO:0000313" key="3">
    <source>
        <dbReference type="EMBL" id="WAR02909.1"/>
    </source>
</evidence>
<gene>
    <name evidence="3" type="ORF">MAR_009467</name>
</gene>
<feature type="transmembrane region" description="Helical" evidence="2">
    <location>
        <begin position="35"/>
        <end position="62"/>
    </location>
</feature>
<dbReference type="Proteomes" id="UP001164746">
    <property type="component" value="Chromosome 4"/>
</dbReference>
<sequence length="75" mass="8175">MSFVPPETEGNSTSVYENVESSTEESDEGQNEITLAIYSVLAPASFVLVILILLMFFIAHILRSGYSLTNMSGNV</sequence>
<keyword evidence="2" id="KW-1133">Transmembrane helix</keyword>
<name>A0ABY7E148_MYAAR</name>
<dbReference type="EMBL" id="CP111015">
    <property type="protein sequence ID" value="WAR02909.1"/>
    <property type="molecule type" value="Genomic_DNA"/>
</dbReference>
<feature type="region of interest" description="Disordered" evidence="1">
    <location>
        <begin position="1"/>
        <end position="29"/>
    </location>
</feature>
<proteinExistence type="predicted"/>